<keyword evidence="3" id="KW-1185">Reference proteome</keyword>
<keyword evidence="1" id="KW-1133">Transmembrane helix</keyword>
<gene>
    <name evidence="2" type="ORF">GCM10010196_08570</name>
</gene>
<sequence>MAAQEMETAEPSRAAQAVAVSPQPARPLNVPGLVCLVLLGVHAVVILMTPFLFRVLAAGDRFAVVSAAVTAVSLSLALALVVVGAIGARTSAPPRLRWAAIGGLVSGAFTLVVQLASVVLDSLMYGTLIL</sequence>
<reference evidence="2" key="2">
    <citation type="submission" date="2020-09" db="EMBL/GenBank/DDBJ databases">
        <authorList>
            <person name="Sun Q."/>
            <person name="Ohkuma M."/>
        </authorList>
    </citation>
    <scope>NUCLEOTIDE SEQUENCE</scope>
    <source>
        <strain evidence="2">JCM 3346</strain>
    </source>
</reference>
<name>A0A918CDC5_AGRME</name>
<proteinExistence type="predicted"/>
<feature type="transmembrane region" description="Helical" evidence="1">
    <location>
        <begin position="33"/>
        <end position="56"/>
    </location>
</feature>
<feature type="transmembrane region" description="Helical" evidence="1">
    <location>
        <begin position="62"/>
        <end position="86"/>
    </location>
</feature>
<keyword evidence="1" id="KW-0472">Membrane</keyword>
<evidence type="ECO:0000313" key="2">
    <source>
        <dbReference type="EMBL" id="GGR17813.1"/>
    </source>
</evidence>
<accession>A0A918CDC5</accession>
<dbReference type="AlphaFoldDB" id="A0A918CDC5"/>
<feature type="transmembrane region" description="Helical" evidence="1">
    <location>
        <begin position="98"/>
        <end position="120"/>
    </location>
</feature>
<dbReference type="RefSeq" id="WP_189084036.1">
    <property type="nucleotide sequence ID" value="NZ_BMRJ01000001.1"/>
</dbReference>
<protein>
    <submittedName>
        <fullName evidence="2">Uncharacterized protein</fullName>
    </submittedName>
</protein>
<reference evidence="2" key="1">
    <citation type="journal article" date="2014" name="Int. J. Syst. Evol. Microbiol.">
        <title>Complete genome sequence of Corynebacterium casei LMG S-19264T (=DSM 44701T), isolated from a smear-ripened cheese.</title>
        <authorList>
            <consortium name="US DOE Joint Genome Institute (JGI-PGF)"/>
            <person name="Walter F."/>
            <person name="Albersmeier A."/>
            <person name="Kalinowski J."/>
            <person name="Ruckert C."/>
        </authorList>
    </citation>
    <scope>NUCLEOTIDE SEQUENCE</scope>
    <source>
        <strain evidence="2">JCM 3346</strain>
    </source>
</reference>
<evidence type="ECO:0000313" key="3">
    <source>
        <dbReference type="Proteomes" id="UP000610303"/>
    </source>
</evidence>
<dbReference type="Proteomes" id="UP000610303">
    <property type="component" value="Unassembled WGS sequence"/>
</dbReference>
<dbReference type="EMBL" id="BMRJ01000001">
    <property type="protein sequence ID" value="GGR17813.1"/>
    <property type="molecule type" value="Genomic_DNA"/>
</dbReference>
<comment type="caution">
    <text evidence="2">The sequence shown here is derived from an EMBL/GenBank/DDBJ whole genome shotgun (WGS) entry which is preliminary data.</text>
</comment>
<keyword evidence="1" id="KW-0812">Transmembrane</keyword>
<organism evidence="2 3">
    <name type="scientific">Agromyces mediolanus</name>
    <name type="common">Corynebacterium mediolanum</name>
    <dbReference type="NCBI Taxonomy" id="41986"/>
    <lineage>
        <taxon>Bacteria</taxon>
        <taxon>Bacillati</taxon>
        <taxon>Actinomycetota</taxon>
        <taxon>Actinomycetes</taxon>
        <taxon>Micrococcales</taxon>
        <taxon>Microbacteriaceae</taxon>
        <taxon>Agromyces</taxon>
    </lineage>
</organism>
<evidence type="ECO:0000256" key="1">
    <source>
        <dbReference type="SAM" id="Phobius"/>
    </source>
</evidence>